<evidence type="ECO:0000313" key="3">
    <source>
        <dbReference type="RefSeq" id="XP_020110574.1"/>
    </source>
</evidence>
<keyword evidence="2" id="KW-1185">Reference proteome</keyword>
<organism evidence="2 3">
    <name type="scientific">Ananas comosus</name>
    <name type="common">Pineapple</name>
    <name type="synonym">Ananas ananas</name>
    <dbReference type="NCBI Taxonomy" id="4615"/>
    <lineage>
        <taxon>Eukaryota</taxon>
        <taxon>Viridiplantae</taxon>
        <taxon>Streptophyta</taxon>
        <taxon>Embryophyta</taxon>
        <taxon>Tracheophyta</taxon>
        <taxon>Spermatophyta</taxon>
        <taxon>Magnoliopsida</taxon>
        <taxon>Liliopsida</taxon>
        <taxon>Poales</taxon>
        <taxon>Bromeliaceae</taxon>
        <taxon>Bromelioideae</taxon>
        <taxon>Ananas</taxon>
    </lineage>
</organism>
<proteinExistence type="predicted"/>
<dbReference type="GO" id="GO:0051983">
    <property type="term" value="P:regulation of chromosome segregation"/>
    <property type="evidence" value="ECO:0007669"/>
    <property type="project" value="InterPro"/>
</dbReference>
<protein>
    <submittedName>
        <fullName evidence="3">Uncharacterized protein LOC109725695 isoform X3</fullName>
    </submittedName>
</protein>
<name>A0A6P5GRP3_ANACO</name>
<reference evidence="2" key="1">
    <citation type="journal article" date="2015" name="Nat. Genet.">
        <title>The pineapple genome and the evolution of CAM photosynthesis.</title>
        <authorList>
            <person name="Ming R."/>
            <person name="VanBuren R."/>
            <person name="Wai C.M."/>
            <person name="Tang H."/>
            <person name="Schatz M.C."/>
            <person name="Bowers J.E."/>
            <person name="Lyons E."/>
            <person name="Wang M.L."/>
            <person name="Chen J."/>
            <person name="Biggers E."/>
            <person name="Zhang J."/>
            <person name="Huang L."/>
            <person name="Zhang L."/>
            <person name="Miao W."/>
            <person name="Zhang J."/>
            <person name="Ye Z."/>
            <person name="Miao C."/>
            <person name="Lin Z."/>
            <person name="Wang H."/>
            <person name="Zhou H."/>
            <person name="Yim W.C."/>
            <person name="Priest H.D."/>
            <person name="Zheng C."/>
            <person name="Woodhouse M."/>
            <person name="Edger P.P."/>
            <person name="Guyot R."/>
            <person name="Guo H.B."/>
            <person name="Guo H."/>
            <person name="Zheng G."/>
            <person name="Singh R."/>
            <person name="Sharma A."/>
            <person name="Min X."/>
            <person name="Zheng Y."/>
            <person name="Lee H."/>
            <person name="Gurtowski J."/>
            <person name="Sedlazeck F.J."/>
            <person name="Harkess A."/>
            <person name="McKain M.R."/>
            <person name="Liao Z."/>
            <person name="Fang J."/>
            <person name="Liu J."/>
            <person name="Zhang X."/>
            <person name="Zhang Q."/>
            <person name="Hu W."/>
            <person name="Qin Y."/>
            <person name="Wang K."/>
            <person name="Chen L.Y."/>
            <person name="Shirley N."/>
            <person name="Lin Y.R."/>
            <person name="Liu L.Y."/>
            <person name="Hernandez A.G."/>
            <person name="Wright C.L."/>
            <person name="Bulone V."/>
            <person name="Tuskan G.A."/>
            <person name="Heath K."/>
            <person name="Zee F."/>
            <person name="Moore P.H."/>
            <person name="Sunkar R."/>
            <person name="Leebens-Mack J.H."/>
            <person name="Mockler T."/>
            <person name="Bennetzen J.L."/>
            <person name="Freeling M."/>
            <person name="Sankoff D."/>
            <person name="Paterson A.H."/>
            <person name="Zhu X."/>
            <person name="Yang X."/>
            <person name="Smith J.A."/>
            <person name="Cushman J.C."/>
            <person name="Paull R.E."/>
            <person name="Yu Q."/>
        </authorList>
    </citation>
    <scope>NUCLEOTIDE SEQUENCE [LARGE SCALE GENOMIC DNA]</scope>
    <source>
        <strain evidence="2">cv. F153</strain>
    </source>
</reference>
<reference evidence="3" key="2">
    <citation type="submission" date="2025-08" db="UniProtKB">
        <authorList>
            <consortium name="RefSeq"/>
        </authorList>
    </citation>
    <scope>IDENTIFICATION</scope>
    <source>
        <tissue evidence="3">Leaf</tissue>
    </source>
</reference>
<sequence>MANLGKRVDIQSLLALGDDLIGVLKSQKDGDALMQSCEGAKMLRSFSRSDAREIHVSSQEYQEKISACKEKIYKAESETIADAELDRVQKDLEEELQNEHLLRQELRKISDELDGLDCQRASIEERREIIKKKKKDMLRAQDLLSMCASVTNIIPNLDDQDKISGYIVDKNKKKVEKFEFEHTLSPYEVCNKLWKMA</sequence>
<dbReference type="Gene3D" id="3.30.160.570">
    <property type="entry name" value="Ncd80 complex, Spc24 subunit"/>
    <property type="match status" value="1"/>
</dbReference>
<dbReference type="PANTHER" id="PTHR35730">
    <property type="entry name" value="KINETOCHORE PROTEIN SPC24 HOMOLOG-RELATED"/>
    <property type="match status" value="1"/>
</dbReference>
<gene>
    <name evidence="3" type="primary">LOC109725695</name>
</gene>
<evidence type="ECO:0000256" key="1">
    <source>
        <dbReference type="SAM" id="Coils"/>
    </source>
</evidence>
<dbReference type="PANTHER" id="PTHR35730:SF2">
    <property type="entry name" value="KINETOCHORE PROTEIN SPC24 HOMOLOG-RELATED"/>
    <property type="match status" value="1"/>
</dbReference>
<dbReference type="GeneID" id="109725695"/>
<dbReference type="InterPro" id="IPR044951">
    <property type="entry name" value="SPC24-like"/>
</dbReference>
<dbReference type="AlphaFoldDB" id="A0A6P5GRP3"/>
<dbReference type="RefSeq" id="XP_020110574.1">
    <property type="nucleotide sequence ID" value="XM_020254985.1"/>
</dbReference>
<dbReference type="OrthoDB" id="1906227at2759"/>
<accession>A0A6P5GRP3</accession>
<dbReference type="Proteomes" id="UP000515123">
    <property type="component" value="Linkage group 20"/>
</dbReference>
<keyword evidence="1" id="KW-0175">Coiled coil</keyword>
<feature type="coiled-coil region" evidence="1">
    <location>
        <begin position="58"/>
        <end position="126"/>
    </location>
</feature>
<evidence type="ECO:0000313" key="2">
    <source>
        <dbReference type="Proteomes" id="UP000515123"/>
    </source>
</evidence>